<comment type="subcellular location">
    <subcellularLocation>
        <location evidence="1">Cell outer membrane</location>
    </subcellularLocation>
</comment>
<keyword evidence="8" id="KW-0732">Signal</keyword>
<dbReference type="RefSeq" id="WP_191037308.1">
    <property type="nucleotide sequence ID" value="NZ_JACXAA010000001.1"/>
</dbReference>
<dbReference type="GO" id="GO:0015562">
    <property type="term" value="F:efflux transmembrane transporter activity"/>
    <property type="evidence" value="ECO:0007669"/>
    <property type="project" value="InterPro"/>
</dbReference>
<dbReference type="GO" id="GO:1990281">
    <property type="term" value="C:efflux pump complex"/>
    <property type="evidence" value="ECO:0007669"/>
    <property type="project" value="TreeGrafter"/>
</dbReference>
<dbReference type="InterPro" id="IPR051906">
    <property type="entry name" value="TolC-like"/>
</dbReference>
<evidence type="ECO:0000256" key="7">
    <source>
        <dbReference type="ARBA" id="ARBA00023237"/>
    </source>
</evidence>
<protein>
    <submittedName>
        <fullName evidence="9">TolC family protein</fullName>
    </submittedName>
</protein>
<evidence type="ECO:0000256" key="3">
    <source>
        <dbReference type="ARBA" id="ARBA00022448"/>
    </source>
</evidence>
<dbReference type="Proteomes" id="UP000653797">
    <property type="component" value="Unassembled WGS sequence"/>
</dbReference>
<dbReference type="Gene3D" id="1.20.1600.10">
    <property type="entry name" value="Outer membrane efflux proteins (OEP)"/>
    <property type="match status" value="1"/>
</dbReference>
<dbReference type="AlphaFoldDB" id="A0A927AXJ1"/>
<dbReference type="PANTHER" id="PTHR30026:SF20">
    <property type="entry name" value="OUTER MEMBRANE PROTEIN TOLC"/>
    <property type="match status" value="1"/>
</dbReference>
<name>A0A927AXJ1_9BACT</name>
<keyword evidence="3" id="KW-0813">Transport</keyword>
<organism evidence="9 10">
    <name type="scientific">Spirosoma validum</name>
    <dbReference type="NCBI Taxonomy" id="2771355"/>
    <lineage>
        <taxon>Bacteria</taxon>
        <taxon>Pseudomonadati</taxon>
        <taxon>Bacteroidota</taxon>
        <taxon>Cytophagia</taxon>
        <taxon>Cytophagales</taxon>
        <taxon>Cytophagaceae</taxon>
        <taxon>Spirosoma</taxon>
    </lineage>
</organism>
<keyword evidence="7" id="KW-0998">Cell outer membrane</keyword>
<dbReference type="InterPro" id="IPR003423">
    <property type="entry name" value="OMP_efflux"/>
</dbReference>
<accession>A0A927AXJ1</accession>
<keyword evidence="6" id="KW-0472">Membrane</keyword>
<dbReference type="PANTHER" id="PTHR30026">
    <property type="entry name" value="OUTER MEMBRANE PROTEIN TOLC"/>
    <property type="match status" value="1"/>
</dbReference>
<dbReference type="SUPFAM" id="SSF56954">
    <property type="entry name" value="Outer membrane efflux proteins (OEP)"/>
    <property type="match status" value="1"/>
</dbReference>
<feature type="signal peptide" evidence="8">
    <location>
        <begin position="1"/>
        <end position="17"/>
    </location>
</feature>
<keyword evidence="4" id="KW-1134">Transmembrane beta strand</keyword>
<keyword evidence="10" id="KW-1185">Reference proteome</keyword>
<evidence type="ECO:0000256" key="4">
    <source>
        <dbReference type="ARBA" id="ARBA00022452"/>
    </source>
</evidence>
<evidence type="ECO:0000313" key="9">
    <source>
        <dbReference type="EMBL" id="MBD2751671.1"/>
    </source>
</evidence>
<proteinExistence type="inferred from homology"/>
<evidence type="ECO:0000256" key="2">
    <source>
        <dbReference type="ARBA" id="ARBA00007613"/>
    </source>
</evidence>
<comment type="caution">
    <text evidence="9">The sequence shown here is derived from an EMBL/GenBank/DDBJ whole genome shotgun (WGS) entry which is preliminary data.</text>
</comment>
<dbReference type="GO" id="GO:0015288">
    <property type="term" value="F:porin activity"/>
    <property type="evidence" value="ECO:0007669"/>
    <property type="project" value="TreeGrafter"/>
</dbReference>
<evidence type="ECO:0000256" key="6">
    <source>
        <dbReference type="ARBA" id="ARBA00023136"/>
    </source>
</evidence>
<feature type="chain" id="PRO_5037710374" evidence="8">
    <location>
        <begin position="18"/>
        <end position="532"/>
    </location>
</feature>
<evidence type="ECO:0000256" key="1">
    <source>
        <dbReference type="ARBA" id="ARBA00004442"/>
    </source>
</evidence>
<evidence type="ECO:0000313" key="10">
    <source>
        <dbReference type="Proteomes" id="UP000653797"/>
    </source>
</evidence>
<reference evidence="9" key="1">
    <citation type="submission" date="2020-09" db="EMBL/GenBank/DDBJ databases">
        <authorList>
            <person name="Kim M.K."/>
        </authorList>
    </citation>
    <scope>NUCLEOTIDE SEQUENCE</scope>
    <source>
        <strain evidence="9">BT704</strain>
    </source>
</reference>
<gene>
    <name evidence="9" type="ORF">IC230_02110</name>
</gene>
<evidence type="ECO:0000256" key="5">
    <source>
        <dbReference type="ARBA" id="ARBA00022692"/>
    </source>
</evidence>
<dbReference type="EMBL" id="JACXAA010000001">
    <property type="protein sequence ID" value="MBD2751671.1"/>
    <property type="molecule type" value="Genomic_DNA"/>
</dbReference>
<comment type="similarity">
    <text evidence="2">Belongs to the outer membrane factor (OMF) (TC 1.B.17) family.</text>
</comment>
<dbReference type="GO" id="GO:0009279">
    <property type="term" value="C:cell outer membrane"/>
    <property type="evidence" value="ECO:0007669"/>
    <property type="project" value="UniProtKB-SubCell"/>
</dbReference>
<evidence type="ECO:0000256" key="8">
    <source>
        <dbReference type="SAM" id="SignalP"/>
    </source>
</evidence>
<sequence length="532" mass="59104">MRSFVFLFWLGSTLFWAESALGQTRPTVPAIAPIPRQPTVPVSSDVLSRTAIATSETSIGSVAPSLAPPAGVALPDSGIVFTAEEFYQAVLQHNPIVKQAALLSQEAQAQVQQARGAFDPRLFSTYNRKNFGNTLYYDKWQSGLAVPILPGGLDVKMTYDRNTGKYLNPENNVPPTGLIALGLSVPVTQGLLIDARRNTLRQAQLAINLADADRVSLINKTLLDAAKAYWDWYLAYQQFRWIEQGYQLAQTRFVAVRQRALIGDAAPIDTTEALITVQDRLVQFQQMAVDLQNARLGLTTFLWSSQEGAVPQPVDLPLTVIPQAAPPDQTSQVQLQELLSRAAQQHPDLLKLVNKQQQLTIEERYRRALLLPKVSVEASLLSRGPLSDANYDGSSSYGFQSNNHKIGVDLAFPLFLRAERGKLRQIQLQNQQTGLERQQTGRDIVNEVQRSWNELVALEKQIITQQQTTANQQTLVQAEVSKFQLGESSLFLVNSRETKLIDLLIKLEELRTKHQKALANLWYAAGSNVGSR</sequence>
<keyword evidence="5" id="KW-0812">Transmembrane</keyword>
<dbReference type="Pfam" id="PF02321">
    <property type="entry name" value="OEP"/>
    <property type="match status" value="2"/>
</dbReference>